<feature type="chain" id="PRO_5036905838" evidence="3">
    <location>
        <begin position="22"/>
        <end position="660"/>
    </location>
</feature>
<evidence type="ECO:0000256" key="1">
    <source>
        <dbReference type="ARBA" id="ARBA00022473"/>
    </source>
</evidence>
<evidence type="ECO:0000313" key="5">
    <source>
        <dbReference type="WBParaSite" id="sdigi.contig292.g7137.t1"/>
    </source>
</evidence>
<dbReference type="Proteomes" id="UP000887581">
    <property type="component" value="Unplaced"/>
</dbReference>
<evidence type="ECO:0000256" key="2">
    <source>
        <dbReference type="SAM" id="MobiDB-lite"/>
    </source>
</evidence>
<feature type="region of interest" description="Disordered" evidence="2">
    <location>
        <begin position="448"/>
        <end position="472"/>
    </location>
</feature>
<feature type="compositionally biased region" description="Polar residues" evidence="2">
    <location>
        <begin position="322"/>
        <end position="331"/>
    </location>
</feature>
<sequence length="660" mass="72949">MKKQQFYYLLLISISTQQTLASFCGSTGVPFSFEVLPSGAPVLGCAQPTCVANLQGEKDDSHFLINANGQADGFMREDDKENRLYGDPYGSKLLANCSGKFADLSCSRKDQWVGGIEYIDHPRQPLILQCCTFAGLRFSQEVGLTNVGPGEAITGGEVIRDGRQISFDVIANVRKVVDANTHIVSYEVTVRRMHCLPDPPEPVVNFDKDVSDEIVKVLTKATDLSAFRREKELKKEKLEDFQNRKAFADTTFQKINERKQYKKMEENEAIRADLWNGNEAIQKQQEEANQVEQMLKSDADQQIAFLTNSRKSEIRTGATDGRFSTGNNGPTVINGLPLLSEKKAFGEERISNFDKPKQHLGSESSFGSVQQQELSDDNQPKQIGNHGSCGTQCNRSPCFMQRCNQGLNPLFGIPTFPPPFFPLNFPTLPMPNFPTVAPQTFQPFISQTYPTVAPPPTQPPLPPDSSYHSSSNSDYAVSFNAPTYLATNMIKIPENTNPNRLVQLSIAPIPSLSTTATSSLVPEQPLAMLSNRPILFADSLVSSGTVTLSPLSTFEEFMAKLGYHNISIATLTPAPLVIPSQFTTATSFPPLSSLLNVATTTAPSIPVKHPQLLISKINPPQSSFSSSQHDHLRASRMFYPPQQQSQPASKNTMQQHFWRF</sequence>
<evidence type="ECO:0000256" key="3">
    <source>
        <dbReference type="SAM" id="SignalP"/>
    </source>
</evidence>
<feature type="region of interest" description="Disordered" evidence="2">
    <location>
        <begin position="353"/>
        <end position="383"/>
    </location>
</feature>
<proteinExistence type="predicted"/>
<organism evidence="4 5">
    <name type="scientific">Setaria digitata</name>
    <dbReference type="NCBI Taxonomy" id="48799"/>
    <lineage>
        <taxon>Eukaryota</taxon>
        <taxon>Metazoa</taxon>
        <taxon>Ecdysozoa</taxon>
        <taxon>Nematoda</taxon>
        <taxon>Chromadorea</taxon>
        <taxon>Rhabditida</taxon>
        <taxon>Spirurina</taxon>
        <taxon>Spiruromorpha</taxon>
        <taxon>Filarioidea</taxon>
        <taxon>Setariidae</taxon>
        <taxon>Setaria</taxon>
    </lineage>
</organism>
<keyword evidence="1" id="KW-0217">Developmental protein</keyword>
<dbReference type="PANTHER" id="PTHR46706">
    <property type="entry name" value="PROTEIN QUA-1-RELATED"/>
    <property type="match status" value="1"/>
</dbReference>
<accession>A0A915PP77</accession>
<evidence type="ECO:0000313" key="4">
    <source>
        <dbReference type="Proteomes" id="UP000887581"/>
    </source>
</evidence>
<reference evidence="5" key="1">
    <citation type="submission" date="2022-11" db="UniProtKB">
        <authorList>
            <consortium name="WormBaseParasite"/>
        </authorList>
    </citation>
    <scope>IDENTIFICATION</scope>
</reference>
<feature type="signal peptide" evidence="3">
    <location>
        <begin position="1"/>
        <end position="21"/>
    </location>
</feature>
<protein>
    <submittedName>
        <fullName evidence="5">Uncharacterized protein</fullName>
    </submittedName>
</protein>
<dbReference type="PANTHER" id="PTHR46706:SF12">
    <property type="entry name" value="PROTEIN QUA-1-RELATED"/>
    <property type="match status" value="1"/>
</dbReference>
<feature type="compositionally biased region" description="Pro residues" evidence="2">
    <location>
        <begin position="452"/>
        <end position="463"/>
    </location>
</feature>
<feature type="region of interest" description="Disordered" evidence="2">
    <location>
        <begin position="316"/>
        <end position="335"/>
    </location>
</feature>
<dbReference type="WBParaSite" id="sdigi.contig292.g7137.t1">
    <property type="protein sequence ID" value="sdigi.contig292.g7137.t1"/>
    <property type="gene ID" value="sdigi.contig292.g7137"/>
</dbReference>
<name>A0A915PP77_9BILA</name>
<keyword evidence="3" id="KW-0732">Signal</keyword>
<feature type="compositionally biased region" description="Polar residues" evidence="2">
    <location>
        <begin position="361"/>
        <end position="373"/>
    </location>
</feature>
<dbReference type="AlphaFoldDB" id="A0A915PP77"/>
<keyword evidence="4" id="KW-1185">Reference proteome</keyword>
<dbReference type="InterPro" id="IPR052140">
    <property type="entry name" value="Dev_Signal_Hedgehog-like"/>
</dbReference>